<gene>
    <name evidence="2" type="ORF">AB6A40_001440</name>
</gene>
<evidence type="ECO:0000313" key="3">
    <source>
        <dbReference type="Proteomes" id="UP001608902"/>
    </source>
</evidence>
<dbReference type="SUPFAM" id="SSF81383">
    <property type="entry name" value="F-box domain"/>
    <property type="match status" value="1"/>
</dbReference>
<dbReference type="AlphaFoldDB" id="A0ABD6E6E7"/>
<dbReference type="InterPro" id="IPR036047">
    <property type="entry name" value="F-box-like_dom_sf"/>
</dbReference>
<evidence type="ECO:0000259" key="1">
    <source>
        <dbReference type="PROSITE" id="PS50181"/>
    </source>
</evidence>
<dbReference type="PROSITE" id="PS50181">
    <property type="entry name" value="FBOX"/>
    <property type="match status" value="1"/>
</dbReference>
<dbReference type="Pfam" id="PF00646">
    <property type="entry name" value="F-box"/>
    <property type="match status" value="1"/>
</dbReference>
<organism evidence="2 3">
    <name type="scientific">Gnathostoma spinigerum</name>
    <dbReference type="NCBI Taxonomy" id="75299"/>
    <lineage>
        <taxon>Eukaryota</taxon>
        <taxon>Metazoa</taxon>
        <taxon>Ecdysozoa</taxon>
        <taxon>Nematoda</taxon>
        <taxon>Chromadorea</taxon>
        <taxon>Rhabditida</taxon>
        <taxon>Spirurina</taxon>
        <taxon>Gnathostomatomorpha</taxon>
        <taxon>Gnathostomatoidea</taxon>
        <taxon>Gnathostomatidae</taxon>
        <taxon>Gnathostoma</taxon>
    </lineage>
</organism>
<name>A0ABD6E6E7_9BILA</name>
<evidence type="ECO:0000313" key="2">
    <source>
        <dbReference type="EMBL" id="MFH4974731.1"/>
    </source>
</evidence>
<dbReference type="InterPro" id="IPR001810">
    <property type="entry name" value="F-box_dom"/>
</dbReference>
<accession>A0ABD6E6E7</accession>
<keyword evidence="3" id="KW-1185">Reference proteome</keyword>
<dbReference type="SMART" id="SM00256">
    <property type="entry name" value="FBOX"/>
    <property type="match status" value="1"/>
</dbReference>
<sequence length="299" mass="34988">MPLLKNVISPNIGCLKNLLSVESIRHRGKTKKLQSYHRSPFSSLCLDLPDTIWLMVFSKSSPFDVLRWRSVSKRFKKLIDEILQKVLYLDVCKLDLSEMLLSDGKTLDSLHRHPTASILLSQDVHSITLIVHEKWISRDVTRLFKAIRTFGRWAHTITMDASVAEMLIAGLSSIDLSTWLSFQYYISSLSNDENRESVHIHGVHGNKQVLVFPNLKEFTLRVSDNEYACLRRMSDYGVAAEEIFSFSTIELFRVNFQRSHMYLKHTDQHHRWHIYLRDFKQWIRSEALSDRYIQTYANI</sequence>
<proteinExistence type="predicted"/>
<comment type="caution">
    <text evidence="2">The sequence shown here is derived from an EMBL/GenBank/DDBJ whole genome shotgun (WGS) entry which is preliminary data.</text>
</comment>
<dbReference type="Proteomes" id="UP001608902">
    <property type="component" value="Unassembled WGS sequence"/>
</dbReference>
<reference evidence="2 3" key="1">
    <citation type="submission" date="2024-08" db="EMBL/GenBank/DDBJ databases">
        <title>Gnathostoma spinigerum genome.</title>
        <authorList>
            <person name="Gonzalez-Bertolin B."/>
            <person name="Monzon S."/>
            <person name="Zaballos A."/>
            <person name="Jimenez P."/>
            <person name="Dekumyoy P."/>
            <person name="Varona S."/>
            <person name="Cuesta I."/>
            <person name="Sumanam S."/>
            <person name="Adisakwattana P."/>
            <person name="Gasser R.B."/>
            <person name="Hernandez-Gonzalez A."/>
            <person name="Young N.D."/>
            <person name="Perteguer M.J."/>
        </authorList>
    </citation>
    <scope>NUCLEOTIDE SEQUENCE [LARGE SCALE GENOMIC DNA]</scope>
    <source>
        <strain evidence="2">AL3</strain>
        <tissue evidence="2">Liver</tissue>
    </source>
</reference>
<dbReference type="EMBL" id="JBGFUD010000534">
    <property type="protein sequence ID" value="MFH4974731.1"/>
    <property type="molecule type" value="Genomic_DNA"/>
</dbReference>
<feature type="domain" description="F-box" evidence="1">
    <location>
        <begin position="42"/>
        <end position="91"/>
    </location>
</feature>
<protein>
    <recommendedName>
        <fullName evidence="1">F-box domain-containing protein</fullName>
    </recommendedName>
</protein>